<dbReference type="EMBL" id="CZPT02001211">
    <property type="protein sequence ID" value="SCU69413.1"/>
    <property type="molecule type" value="Genomic_DNA"/>
</dbReference>
<organism evidence="2 3">
    <name type="scientific">Trypanosoma equiperdum</name>
    <dbReference type="NCBI Taxonomy" id="5694"/>
    <lineage>
        <taxon>Eukaryota</taxon>
        <taxon>Discoba</taxon>
        <taxon>Euglenozoa</taxon>
        <taxon>Kinetoplastea</taxon>
        <taxon>Metakinetoplastina</taxon>
        <taxon>Trypanosomatida</taxon>
        <taxon>Trypanosomatidae</taxon>
        <taxon>Trypanosoma</taxon>
    </lineage>
</organism>
<evidence type="ECO:0000313" key="2">
    <source>
        <dbReference type="EMBL" id="SCU69413.1"/>
    </source>
</evidence>
<feature type="transmembrane region" description="Helical" evidence="1">
    <location>
        <begin position="166"/>
        <end position="190"/>
    </location>
</feature>
<evidence type="ECO:0000256" key="1">
    <source>
        <dbReference type="SAM" id="Phobius"/>
    </source>
</evidence>
<reference evidence="2" key="1">
    <citation type="submission" date="2016-09" db="EMBL/GenBank/DDBJ databases">
        <authorList>
            <person name="Hebert L."/>
            <person name="Moumen B."/>
        </authorList>
    </citation>
    <scope>NUCLEOTIDE SEQUENCE [LARGE SCALE GENOMIC DNA]</scope>
    <source>
        <strain evidence="2">OVI</strain>
    </source>
</reference>
<dbReference type="RefSeq" id="XP_067080391.1">
    <property type="nucleotide sequence ID" value="XM_067224290.1"/>
</dbReference>
<dbReference type="AlphaFoldDB" id="A0A1G4IBD0"/>
<dbReference type="VEuPathDB" id="TriTrypDB:TEOVI_000097900"/>
<name>A0A1G4IBD0_TRYEQ</name>
<comment type="caution">
    <text evidence="2">The sequence shown here is derived from an EMBL/GenBank/DDBJ whole genome shotgun (WGS) entry which is preliminary data.</text>
</comment>
<protein>
    <submittedName>
        <fullName evidence="2">Uncharacterized protein</fullName>
    </submittedName>
</protein>
<dbReference type="Proteomes" id="UP000195570">
    <property type="component" value="Unassembled WGS sequence"/>
</dbReference>
<feature type="transmembrane region" description="Helical" evidence="1">
    <location>
        <begin position="85"/>
        <end position="101"/>
    </location>
</feature>
<feature type="transmembrane region" description="Helical" evidence="1">
    <location>
        <begin position="121"/>
        <end position="145"/>
    </location>
</feature>
<keyword evidence="1" id="KW-1133">Transmembrane helix</keyword>
<accession>A0A1G4IBD0</accession>
<keyword evidence="1" id="KW-0472">Membrane</keyword>
<keyword evidence="1" id="KW-0812">Transmembrane</keyword>
<proteinExistence type="predicted"/>
<sequence>MLIVKTEGDIPYIRLPRGKETKYDEPAQRQEVAGYLTFKRIIRTTICATVFAVPFCVSAPSSPLLKLSQTQDTKKTLIPRMMSDFFYVNFIASWLSYYYIIEPGVINEKAMHGFMPWLGPISAQVPGLSCLLASHLFYPGMWALFNERTWGERIREFVRLNTKCALAYSPIHLPAAVAIGSIIGIVFYPFKFFKKRSCGRAPLDKEHR</sequence>
<gene>
    <name evidence="2" type="ORF">TEOVI_000097900</name>
</gene>
<evidence type="ECO:0000313" key="3">
    <source>
        <dbReference type="Proteomes" id="UP000195570"/>
    </source>
</evidence>
<keyword evidence="3" id="KW-1185">Reference proteome</keyword>
<dbReference type="GeneID" id="92374919"/>